<evidence type="ECO:0000313" key="3">
    <source>
        <dbReference type="Proteomes" id="UP000294003"/>
    </source>
</evidence>
<accession>A0ABY0HEN2</accession>
<dbReference type="EMBL" id="QJNS01000037">
    <property type="protein sequence ID" value="RYO91717.1"/>
    <property type="molecule type" value="Genomic_DNA"/>
</dbReference>
<dbReference type="SUPFAM" id="SSF53167">
    <property type="entry name" value="Purine and uridine phosphorylases"/>
    <property type="match status" value="1"/>
</dbReference>
<feature type="region of interest" description="Disordered" evidence="1">
    <location>
        <begin position="150"/>
        <end position="171"/>
    </location>
</feature>
<dbReference type="Proteomes" id="UP000294003">
    <property type="component" value="Unassembled WGS sequence"/>
</dbReference>
<name>A0ABY0HEN2_9PEZI</name>
<keyword evidence="3" id="KW-1185">Reference proteome</keyword>
<reference evidence="2 3" key="1">
    <citation type="submission" date="2018-06" db="EMBL/GenBank/DDBJ databases">
        <title>Complete Genomes of Monosporascus.</title>
        <authorList>
            <person name="Robinson A.J."/>
            <person name="Natvig D.O."/>
        </authorList>
    </citation>
    <scope>NUCLEOTIDE SEQUENCE [LARGE SCALE GENOMIC DNA]</scope>
    <source>
        <strain evidence="2 3">CBS 609.92</strain>
    </source>
</reference>
<evidence type="ECO:0000256" key="1">
    <source>
        <dbReference type="SAM" id="MobiDB-lite"/>
    </source>
</evidence>
<evidence type="ECO:0000313" key="2">
    <source>
        <dbReference type="EMBL" id="RYO91717.1"/>
    </source>
</evidence>
<organism evidence="2 3">
    <name type="scientific">Monosporascus cannonballus</name>
    <dbReference type="NCBI Taxonomy" id="155416"/>
    <lineage>
        <taxon>Eukaryota</taxon>
        <taxon>Fungi</taxon>
        <taxon>Dikarya</taxon>
        <taxon>Ascomycota</taxon>
        <taxon>Pezizomycotina</taxon>
        <taxon>Sordariomycetes</taxon>
        <taxon>Xylariomycetidae</taxon>
        <taxon>Xylariales</taxon>
        <taxon>Xylariales incertae sedis</taxon>
        <taxon>Monosporascus</taxon>
    </lineage>
</organism>
<dbReference type="InterPro" id="IPR035994">
    <property type="entry name" value="Nucleoside_phosphorylase_sf"/>
</dbReference>
<dbReference type="Gene3D" id="3.40.50.1580">
    <property type="entry name" value="Nucleoside phosphorylase domain"/>
    <property type="match status" value="1"/>
</dbReference>
<dbReference type="PANTHER" id="PTHR46082:SF11">
    <property type="entry name" value="AAA+ ATPASE DOMAIN-CONTAINING PROTEIN-RELATED"/>
    <property type="match status" value="1"/>
</dbReference>
<feature type="region of interest" description="Disordered" evidence="1">
    <location>
        <begin position="1"/>
        <end position="32"/>
    </location>
</feature>
<dbReference type="PANTHER" id="PTHR46082">
    <property type="entry name" value="ATP/GTP-BINDING PROTEIN-RELATED"/>
    <property type="match status" value="1"/>
</dbReference>
<dbReference type="InterPro" id="IPR053137">
    <property type="entry name" value="NLR-like"/>
</dbReference>
<protein>
    <recommendedName>
        <fullName evidence="4">Nucleoside phosphorylase domain-containing protein</fullName>
    </recommendedName>
</protein>
<proteinExistence type="predicted"/>
<sequence length="171" mass="18409">MLKRNIEIGEDEAPVFGEPKRRKTDHKSHSTGLTHDNYTVGWVCALPKEQTAATAMLDQRYADLPKPSNDPNKYTLRSIGKHNIVIACLPKGKIGTIPAATMAARMISTFPSVKFGRMVGIGGGIPPKVRLGDMVVGIPVSQFPGVVQWDSGKAKEGGSFERTGALDNPPT</sequence>
<comment type="caution">
    <text evidence="2">The sequence shown here is derived from an EMBL/GenBank/DDBJ whole genome shotgun (WGS) entry which is preliminary data.</text>
</comment>
<evidence type="ECO:0008006" key="4">
    <source>
        <dbReference type="Google" id="ProtNLM"/>
    </source>
</evidence>
<gene>
    <name evidence="2" type="ORF">DL762_002046</name>
</gene>